<dbReference type="GO" id="GO:0015833">
    <property type="term" value="P:peptide transport"/>
    <property type="evidence" value="ECO:0007669"/>
    <property type="project" value="TreeGrafter"/>
</dbReference>
<dbReference type="Pfam" id="PF00496">
    <property type="entry name" value="SBP_bac_5"/>
    <property type="match status" value="1"/>
</dbReference>
<evidence type="ECO:0000256" key="5">
    <source>
        <dbReference type="SAM" id="MobiDB-lite"/>
    </source>
</evidence>
<evidence type="ECO:0000256" key="6">
    <source>
        <dbReference type="SAM" id="SignalP"/>
    </source>
</evidence>
<evidence type="ECO:0000256" key="3">
    <source>
        <dbReference type="ARBA" id="ARBA00022448"/>
    </source>
</evidence>
<feature type="signal peptide" evidence="6">
    <location>
        <begin position="1"/>
        <end position="22"/>
    </location>
</feature>
<dbReference type="GO" id="GO:1904680">
    <property type="term" value="F:peptide transmembrane transporter activity"/>
    <property type="evidence" value="ECO:0007669"/>
    <property type="project" value="TreeGrafter"/>
</dbReference>
<organism evidence="8 9">
    <name type="scientific">Microlunatus soli</name>
    <dbReference type="NCBI Taxonomy" id="630515"/>
    <lineage>
        <taxon>Bacteria</taxon>
        <taxon>Bacillati</taxon>
        <taxon>Actinomycetota</taxon>
        <taxon>Actinomycetes</taxon>
        <taxon>Propionibacteriales</taxon>
        <taxon>Propionibacteriaceae</taxon>
        <taxon>Microlunatus</taxon>
    </lineage>
</organism>
<dbReference type="GO" id="GO:0043190">
    <property type="term" value="C:ATP-binding cassette (ABC) transporter complex"/>
    <property type="evidence" value="ECO:0007669"/>
    <property type="project" value="InterPro"/>
</dbReference>
<dbReference type="Proteomes" id="UP000199103">
    <property type="component" value="Chromosome I"/>
</dbReference>
<evidence type="ECO:0000256" key="4">
    <source>
        <dbReference type="ARBA" id="ARBA00022729"/>
    </source>
</evidence>
<comment type="similarity">
    <text evidence="2">Belongs to the bacterial solute-binding protein 5 family.</text>
</comment>
<feature type="domain" description="Solute-binding protein family 5" evidence="7">
    <location>
        <begin position="90"/>
        <end position="430"/>
    </location>
</feature>
<dbReference type="PROSITE" id="PS51257">
    <property type="entry name" value="PROKAR_LIPOPROTEIN"/>
    <property type="match status" value="1"/>
</dbReference>
<name>A0A1H1UBZ4_9ACTN</name>
<comment type="subcellular location">
    <subcellularLocation>
        <location evidence="1">Cell envelope</location>
    </subcellularLocation>
</comment>
<dbReference type="InterPro" id="IPR030678">
    <property type="entry name" value="Peptide/Ni-bd"/>
</dbReference>
<evidence type="ECO:0000313" key="9">
    <source>
        <dbReference type="Proteomes" id="UP000199103"/>
    </source>
</evidence>
<dbReference type="InterPro" id="IPR039424">
    <property type="entry name" value="SBP_5"/>
</dbReference>
<dbReference type="PIRSF" id="PIRSF002741">
    <property type="entry name" value="MppA"/>
    <property type="match status" value="1"/>
</dbReference>
<reference evidence="8 9" key="1">
    <citation type="submission" date="2016-10" db="EMBL/GenBank/DDBJ databases">
        <authorList>
            <person name="de Groot N.N."/>
        </authorList>
    </citation>
    <scope>NUCLEOTIDE SEQUENCE [LARGE SCALE GENOMIC DNA]</scope>
    <source>
        <strain evidence="8 9">DSM 21800</strain>
    </source>
</reference>
<dbReference type="STRING" id="630515.SAMN04489812_2724"/>
<dbReference type="AlphaFoldDB" id="A0A1H1UBZ4"/>
<gene>
    <name evidence="8" type="ORF">SAMN04489812_2724</name>
</gene>
<dbReference type="Gene3D" id="3.40.190.10">
    <property type="entry name" value="Periplasmic binding protein-like II"/>
    <property type="match status" value="1"/>
</dbReference>
<dbReference type="GO" id="GO:0042597">
    <property type="term" value="C:periplasmic space"/>
    <property type="evidence" value="ECO:0007669"/>
    <property type="project" value="UniProtKB-ARBA"/>
</dbReference>
<keyword evidence="4 6" id="KW-0732">Signal</keyword>
<protein>
    <submittedName>
        <fullName evidence="8">Peptide/nickel transport system substrate-binding protein</fullName>
    </submittedName>
</protein>
<feature type="chain" id="PRO_5009262012" evidence="6">
    <location>
        <begin position="23"/>
        <end position="544"/>
    </location>
</feature>
<dbReference type="GO" id="GO:0030313">
    <property type="term" value="C:cell envelope"/>
    <property type="evidence" value="ECO:0007669"/>
    <property type="project" value="UniProtKB-SubCell"/>
</dbReference>
<accession>A0A1H1UBZ4</accession>
<evidence type="ECO:0000256" key="1">
    <source>
        <dbReference type="ARBA" id="ARBA00004196"/>
    </source>
</evidence>
<keyword evidence="3" id="KW-0813">Transport</keyword>
<evidence type="ECO:0000256" key="2">
    <source>
        <dbReference type="ARBA" id="ARBA00005695"/>
    </source>
</evidence>
<proteinExistence type="inferred from homology"/>
<sequence>MIRSRSVAVRWTAAALAVGLLAAGCGGHTEQPSSGPPVDSSDFVTDGTFATVIAQDAGNLHPLTTNYVATQIVDSYLYDSLLFFDPQTGKPKPYLAEKWSETPTSASFTLRKGITCSDGSAFTAETVADNINWIVDPKNQSPLRDSIIPSDARATADAAANTITVTVPQPKSFLLFDVGAQQLGCQDVVDHPTKYKTAALGTGLFQLTEVVPNDHYTLTRRDGYEWGPDGKTTSNTPGVPKTVTIKVIKNPSTVANLVLSGQLNMATVEGPDLARMKGLTSKSSPSMSGELSFNQMKGKPTADPTVRTALFQAVDWDAWTKVHTADQGSRAKTLSVLTPSPCQYDSIAGNLPGHDPAAAAAALDEAGWKKGSDGVRTKDGKQLALTVVFRNNSDSSSASAELLQTAWQKLGAKITLKGGDANFVLNETISSKDPGSWDVTPGLTLQSNLPNIFVPYVTGDGPPKGTNYSSIDNPEYAAAATKADRLAGDQSCAAWAEADASLIKDLNLVPISVTPTKIFFNGASSIYEPLTSMIPGPAVRVVAK</sequence>
<dbReference type="SUPFAM" id="SSF53850">
    <property type="entry name" value="Periplasmic binding protein-like II"/>
    <property type="match status" value="1"/>
</dbReference>
<dbReference type="PANTHER" id="PTHR30290">
    <property type="entry name" value="PERIPLASMIC BINDING COMPONENT OF ABC TRANSPORTER"/>
    <property type="match status" value="1"/>
</dbReference>
<feature type="region of interest" description="Disordered" evidence="5">
    <location>
        <begin position="280"/>
        <end position="300"/>
    </location>
</feature>
<keyword evidence="9" id="KW-1185">Reference proteome</keyword>
<feature type="compositionally biased region" description="Polar residues" evidence="5">
    <location>
        <begin position="280"/>
        <end position="295"/>
    </location>
</feature>
<dbReference type="PANTHER" id="PTHR30290:SF10">
    <property type="entry name" value="PERIPLASMIC OLIGOPEPTIDE-BINDING PROTEIN-RELATED"/>
    <property type="match status" value="1"/>
</dbReference>
<dbReference type="InterPro" id="IPR000914">
    <property type="entry name" value="SBP_5_dom"/>
</dbReference>
<dbReference type="EMBL" id="LT629772">
    <property type="protein sequence ID" value="SDS70025.1"/>
    <property type="molecule type" value="Genomic_DNA"/>
</dbReference>
<evidence type="ECO:0000259" key="7">
    <source>
        <dbReference type="Pfam" id="PF00496"/>
    </source>
</evidence>
<dbReference type="RefSeq" id="WP_197680110.1">
    <property type="nucleotide sequence ID" value="NZ_LT629772.1"/>
</dbReference>
<dbReference type="Gene3D" id="3.10.105.10">
    <property type="entry name" value="Dipeptide-binding Protein, Domain 3"/>
    <property type="match status" value="1"/>
</dbReference>
<evidence type="ECO:0000313" key="8">
    <source>
        <dbReference type="EMBL" id="SDS70025.1"/>
    </source>
</evidence>